<dbReference type="EMBL" id="MN738844">
    <property type="protein sequence ID" value="QHT27882.1"/>
    <property type="molecule type" value="Genomic_DNA"/>
</dbReference>
<keyword evidence="2" id="KW-0547">Nucleotide-binding</keyword>
<reference evidence="4" key="1">
    <citation type="journal article" date="2020" name="Nature">
        <title>Giant virus diversity and host interactions through global metagenomics.</title>
        <authorList>
            <person name="Schulz F."/>
            <person name="Roux S."/>
            <person name="Paez-Espino D."/>
            <person name="Jungbluth S."/>
            <person name="Walsh D.A."/>
            <person name="Denef V.J."/>
            <person name="McMahon K.D."/>
            <person name="Konstantinidis K.T."/>
            <person name="Eloe-Fadrosh E.A."/>
            <person name="Kyrpides N.C."/>
            <person name="Woyke T."/>
        </authorList>
    </citation>
    <scope>NUCLEOTIDE SEQUENCE</scope>
    <source>
        <strain evidence="4">GVMAG-M-3300000115-19</strain>
    </source>
</reference>
<organism evidence="4">
    <name type="scientific">viral metagenome</name>
    <dbReference type="NCBI Taxonomy" id="1070528"/>
    <lineage>
        <taxon>unclassified sequences</taxon>
        <taxon>metagenomes</taxon>
        <taxon>organismal metagenomes</taxon>
    </lineage>
</organism>
<evidence type="ECO:0000313" key="4">
    <source>
        <dbReference type="EMBL" id="QHT27882.1"/>
    </source>
</evidence>
<keyword evidence="3" id="KW-0067">ATP-binding</keyword>
<evidence type="ECO:0000256" key="1">
    <source>
        <dbReference type="ARBA" id="ARBA00022705"/>
    </source>
</evidence>
<dbReference type="GO" id="GO:0003689">
    <property type="term" value="F:DNA clamp loader activity"/>
    <property type="evidence" value="ECO:0007669"/>
    <property type="project" value="TreeGrafter"/>
</dbReference>
<dbReference type="GO" id="GO:0005663">
    <property type="term" value="C:DNA replication factor C complex"/>
    <property type="evidence" value="ECO:0007669"/>
    <property type="project" value="TreeGrafter"/>
</dbReference>
<dbReference type="Gene3D" id="3.40.50.300">
    <property type="entry name" value="P-loop containing nucleotide triphosphate hydrolases"/>
    <property type="match status" value="1"/>
</dbReference>
<evidence type="ECO:0000256" key="2">
    <source>
        <dbReference type="ARBA" id="ARBA00022741"/>
    </source>
</evidence>
<dbReference type="AlphaFoldDB" id="A0A6C0EGK1"/>
<dbReference type="PANTHER" id="PTHR11669:SF20">
    <property type="entry name" value="REPLICATION FACTOR C SUBUNIT 4"/>
    <property type="match status" value="1"/>
</dbReference>
<dbReference type="PANTHER" id="PTHR11669">
    <property type="entry name" value="REPLICATION FACTOR C / DNA POLYMERASE III GAMMA-TAU SUBUNIT"/>
    <property type="match status" value="1"/>
</dbReference>
<dbReference type="InterPro" id="IPR027417">
    <property type="entry name" value="P-loop_NTPase"/>
</dbReference>
<name>A0A6C0EGK1_9ZZZZ</name>
<dbReference type="GO" id="GO:0006261">
    <property type="term" value="P:DNA-templated DNA replication"/>
    <property type="evidence" value="ECO:0007669"/>
    <property type="project" value="TreeGrafter"/>
</dbReference>
<accession>A0A6C0EGK1</accession>
<dbReference type="GO" id="GO:0006281">
    <property type="term" value="P:DNA repair"/>
    <property type="evidence" value="ECO:0007669"/>
    <property type="project" value="TreeGrafter"/>
</dbReference>
<proteinExistence type="predicted"/>
<dbReference type="InterPro" id="IPR050238">
    <property type="entry name" value="DNA_Rep/Repair_Clamp_Loader"/>
</dbReference>
<sequence length="333" mass="39240">MDCWVLDYKPTLKNLVFPKSHYEKIQHFIKDKTIPMNLLLYGGKGYGKTMYLKCILKQCYDITLDDFKADPLLANTLYYKSIYVFDFSYYTSVDIRNIIEFIRKYSKRTLIDNSLDKIIIIKNIQDLNERYIISLKNIIEKNSSYCKYIFTSSKPIDRAFNGYFSTIKINKLTETQLYSSIKKILKHNSIKLEDTKFTYKKIYKTYQTMNYNFRDIVLWIQYTISQNGKGSLPIKQKLIASMLNYVFVDNSRDLLKEFAKIKEMLIALVSMGISHLEIVKISLSMILSNPNIEYDKKSRIIELCGESSIELAKYDRKIFSLEHLFINISILCK</sequence>
<dbReference type="SUPFAM" id="SSF52540">
    <property type="entry name" value="P-loop containing nucleoside triphosphate hydrolases"/>
    <property type="match status" value="1"/>
</dbReference>
<keyword evidence="1" id="KW-0235">DNA replication</keyword>
<evidence type="ECO:0000256" key="3">
    <source>
        <dbReference type="ARBA" id="ARBA00022840"/>
    </source>
</evidence>
<dbReference type="GO" id="GO:0005524">
    <property type="term" value="F:ATP binding"/>
    <property type="evidence" value="ECO:0007669"/>
    <property type="project" value="UniProtKB-KW"/>
</dbReference>
<evidence type="ECO:0008006" key="5">
    <source>
        <dbReference type="Google" id="ProtNLM"/>
    </source>
</evidence>
<protein>
    <recommendedName>
        <fullName evidence="5">ATPase AAA-type core domain-containing protein</fullName>
    </recommendedName>
</protein>